<accession>A0AAN9D1W7</accession>
<name>A0AAN9D1W7_9TELE</name>
<feature type="coiled-coil region" evidence="1">
    <location>
        <begin position="184"/>
        <end position="242"/>
    </location>
</feature>
<evidence type="ECO:0000313" key="3">
    <source>
        <dbReference type="Proteomes" id="UP001364617"/>
    </source>
</evidence>
<evidence type="ECO:0000313" key="2">
    <source>
        <dbReference type="EMBL" id="KAK7157482.1"/>
    </source>
</evidence>
<keyword evidence="3" id="KW-1185">Reference proteome</keyword>
<protein>
    <submittedName>
        <fullName evidence="2">Uncharacterized protein</fullName>
    </submittedName>
</protein>
<comment type="caution">
    <text evidence="2">The sequence shown here is derived from an EMBL/GenBank/DDBJ whole genome shotgun (WGS) entry which is preliminary data.</text>
</comment>
<dbReference type="Proteomes" id="UP001364617">
    <property type="component" value="Unassembled WGS sequence"/>
</dbReference>
<evidence type="ECO:0000256" key="1">
    <source>
        <dbReference type="SAM" id="Coils"/>
    </source>
</evidence>
<feature type="coiled-coil region" evidence="1">
    <location>
        <begin position="75"/>
        <end position="141"/>
    </location>
</feature>
<sequence>MTVEMRRVMDLQAMEAVSVPLNEGIVSICNICKSLLDAHVDPFTGTCSNYKQIRKHIEHAEQCLKKSETMIKGELGCLDERIEQLTEENKKVEQQNKEKRMAMDKLRIEKKSAEESLQNSKAALEQAKKSVALRKDEINRETNRKNTSTGVAIAGAVLTPIPVFGWIAGPIMMVTGVCSSLDALKAIRDAEDELEKNESRVNNNSRKVSNYQSEISTIQNEIKETDKLLNKIQREIKEVKQHLEVTADFQQIVKKAVNLLSVLSGSATVLEKHTRQFIFWEPVIKLMEDVMKAAGNVAENRLLYRQGVPGFINALRENVGGLLALCNSPQNSEYDSYY</sequence>
<keyword evidence="1" id="KW-0175">Coiled coil</keyword>
<proteinExistence type="predicted"/>
<organism evidence="2 3">
    <name type="scientific">Phoxinus phoxinus</name>
    <name type="common">Eurasian minnow</name>
    <dbReference type="NCBI Taxonomy" id="58324"/>
    <lineage>
        <taxon>Eukaryota</taxon>
        <taxon>Metazoa</taxon>
        <taxon>Chordata</taxon>
        <taxon>Craniata</taxon>
        <taxon>Vertebrata</taxon>
        <taxon>Euteleostomi</taxon>
        <taxon>Actinopterygii</taxon>
        <taxon>Neopterygii</taxon>
        <taxon>Teleostei</taxon>
        <taxon>Ostariophysi</taxon>
        <taxon>Cypriniformes</taxon>
        <taxon>Leuciscidae</taxon>
        <taxon>Phoxininae</taxon>
        <taxon>Phoxinus</taxon>
    </lineage>
</organism>
<dbReference type="EMBL" id="JAYKXH010000009">
    <property type="protein sequence ID" value="KAK7157482.1"/>
    <property type="molecule type" value="Genomic_DNA"/>
</dbReference>
<dbReference type="Gene3D" id="1.20.1170.10">
    <property type="match status" value="1"/>
</dbReference>
<gene>
    <name evidence="2" type="ORF">R3I93_008848</name>
</gene>
<reference evidence="2 3" key="1">
    <citation type="submission" date="2024-02" db="EMBL/GenBank/DDBJ databases">
        <title>Chromosome-level genome assembly of the Eurasian Minnow (Phoxinus phoxinus).</title>
        <authorList>
            <person name="Oriowo T.O."/>
            <person name="Martin S."/>
            <person name="Stange M."/>
            <person name="Chrysostomakis Y."/>
            <person name="Brown T."/>
            <person name="Winkler S."/>
            <person name="Kukowka S."/>
            <person name="Myers E.W."/>
            <person name="Bohne A."/>
        </authorList>
    </citation>
    <scope>NUCLEOTIDE SEQUENCE [LARGE SCALE GENOMIC DNA]</scope>
    <source>
        <strain evidence="2">ZFMK-TIS-60720</strain>
        <tissue evidence="2">Whole Organism</tissue>
    </source>
</reference>
<dbReference type="AlphaFoldDB" id="A0AAN9D1W7"/>